<evidence type="ECO:0000313" key="3">
    <source>
        <dbReference type="Proteomes" id="UP001501747"/>
    </source>
</evidence>
<feature type="region of interest" description="Disordered" evidence="1">
    <location>
        <begin position="1"/>
        <end position="29"/>
    </location>
</feature>
<evidence type="ECO:0000313" key="2">
    <source>
        <dbReference type="EMBL" id="GAA4009713.1"/>
    </source>
</evidence>
<dbReference type="RefSeq" id="WP_344875967.1">
    <property type="nucleotide sequence ID" value="NZ_BAABAL010000012.1"/>
</dbReference>
<dbReference type="EMBL" id="BAABAL010000012">
    <property type="protein sequence ID" value="GAA4009713.1"/>
    <property type="molecule type" value="Genomic_DNA"/>
</dbReference>
<proteinExistence type="predicted"/>
<evidence type="ECO:0008006" key="4">
    <source>
        <dbReference type="Google" id="ProtNLM"/>
    </source>
</evidence>
<organism evidence="2 3">
    <name type="scientific">Allokutzneria multivorans</name>
    <dbReference type="NCBI Taxonomy" id="1142134"/>
    <lineage>
        <taxon>Bacteria</taxon>
        <taxon>Bacillati</taxon>
        <taxon>Actinomycetota</taxon>
        <taxon>Actinomycetes</taxon>
        <taxon>Pseudonocardiales</taxon>
        <taxon>Pseudonocardiaceae</taxon>
        <taxon>Allokutzneria</taxon>
    </lineage>
</organism>
<gene>
    <name evidence="2" type="ORF">GCM10022247_34810</name>
</gene>
<comment type="caution">
    <text evidence="2">The sequence shown here is derived from an EMBL/GenBank/DDBJ whole genome shotgun (WGS) entry which is preliminary data.</text>
</comment>
<protein>
    <recommendedName>
        <fullName evidence="4">Mobilization protein MobC</fullName>
    </recommendedName>
</protein>
<name>A0ABP7SCA8_9PSEU</name>
<accession>A0ABP7SCA8</accession>
<sequence length="149" mass="16313">MSEESQEHAERRCPPASYRDRRPAHEGARRARTAVSYTHTEWAEIVVAAAREQRKPGAWVAQVAHEAAVRGQRGALASRSEVVSLVREMAQCRQALVSLGNRLNAVARATAASVSPEAHRAARALLGVVADQIRDVDRTMDAARARLRS</sequence>
<keyword evidence="3" id="KW-1185">Reference proteome</keyword>
<evidence type="ECO:0000256" key="1">
    <source>
        <dbReference type="SAM" id="MobiDB-lite"/>
    </source>
</evidence>
<dbReference type="Proteomes" id="UP001501747">
    <property type="component" value="Unassembled WGS sequence"/>
</dbReference>
<reference evidence="3" key="1">
    <citation type="journal article" date="2019" name="Int. J. Syst. Evol. Microbiol.">
        <title>The Global Catalogue of Microorganisms (GCM) 10K type strain sequencing project: providing services to taxonomists for standard genome sequencing and annotation.</title>
        <authorList>
            <consortium name="The Broad Institute Genomics Platform"/>
            <consortium name="The Broad Institute Genome Sequencing Center for Infectious Disease"/>
            <person name="Wu L."/>
            <person name="Ma J."/>
        </authorList>
    </citation>
    <scope>NUCLEOTIDE SEQUENCE [LARGE SCALE GENOMIC DNA]</scope>
    <source>
        <strain evidence="3">JCM 17342</strain>
    </source>
</reference>